<accession>A0A0G0ZGB8</accession>
<evidence type="ECO:0000313" key="1">
    <source>
        <dbReference type="EMBL" id="KKS47795.1"/>
    </source>
</evidence>
<dbReference type="EMBL" id="LCDF01000013">
    <property type="protein sequence ID" value="KKS47795.1"/>
    <property type="molecule type" value="Genomic_DNA"/>
</dbReference>
<dbReference type="STRING" id="1618659.UV11_C0013G0019"/>
<name>A0A0G0ZGB8_9BACT</name>
<reference evidence="1 2" key="1">
    <citation type="journal article" date="2015" name="Nature">
        <title>rRNA introns, odd ribosomes, and small enigmatic genomes across a large radiation of phyla.</title>
        <authorList>
            <person name="Brown C.T."/>
            <person name="Hug L.A."/>
            <person name="Thomas B.C."/>
            <person name="Sharon I."/>
            <person name="Castelle C.J."/>
            <person name="Singh A."/>
            <person name="Wilkins M.J."/>
            <person name="Williams K.H."/>
            <person name="Banfield J.F."/>
        </authorList>
    </citation>
    <scope>NUCLEOTIDE SEQUENCE [LARGE SCALE GENOMIC DNA]</scope>
</reference>
<gene>
    <name evidence="1" type="ORF">UV11_C0013G0019</name>
</gene>
<organism evidence="1 2">
    <name type="scientific">Candidatus Giovannonibacteria bacterium GW2011_GWF2_42_19</name>
    <dbReference type="NCBI Taxonomy" id="1618659"/>
    <lineage>
        <taxon>Bacteria</taxon>
        <taxon>Candidatus Giovannoniibacteriota</taxon>
    </lineage>
</organism>
<proteinExistence type="predicted"/>
<evidence type="ECO:0000313" key="2">
    <source>
        <dbReference type="Proteomes" id="UP000034036"/>
    </source>
</evidence>
<dbReference type="AlphaFoldDB" id="A0A0G0ZGB8"/>
<dbReference type="Proteomes" id="UP000034036">
    <property type="component" value="Unassembled WGS sequence"/>
</dbReference>
<protein>
    <submittedName>
        <fullName evidence="1">Uncharacterized protein</fullName>
    </submittedName>
</protein>
<sequence>MATFALLTVWCVWGEESCRKERGIPFDAETPEQALAHLQAEYSFLKGLPWHFSGKDYRLLKLSENEIRVGEEFKMQNASEYGD</sequence>
<comment type="caution">
    <text evidence="1">The sequence shown here is derived from an EMBL/GenBank/DDBJ whole genome shotgun (WGS) entry which is preliminary data.</text>
</comment>